<evidence type="ECO:0000313" key="2">
    <source>
        <dbReference type="EMBL" id="KAG5395499.1"/>
    </source>
</evidence>
<proteinExistence type="predicted"/>
<comment type="caution">
    <text evidence="2">The sequence shown here is derived from an EMBL/GenBank/DDBJ whole genome shotgun (WGS) entry which is preliminary data.</text>
</comment>
<keyword evidence="3" id="KW-1185">Reference proteome</keyword>
<reference evidence="2 3" key="1">
    <citation type="submission" date="2021-03" db="EMBL/GenBank/DDBJ databases">
        <authorList>
            <person name="King G.J."/>
            <person name="Bancroft I."/>
            <person name="Baten A."/>
            <person name="Bloomfield J."/>
            <person name="Borpatragohain P."/>
            <person name="He Z."/>
            <person name="Irish N."/>
            <person name="Irwin J."/>
            <person name="Liu K."/>
            <person name="Mauleon R.P."/>
            <person name="Moore J."/>
            <person name="Morris R."/>
            <person name="Ostergaard L."/>
            <person name="Wang B."/>
            <person name="Wells R."/>
        </authorList>
    </citation>
    <scope>NUCLEOTIDE SEQUENCE [LARGE SCALE GENOMIC DNA]</scope>
    <source>
        <strain evidence="2">R-o-18</strain>
        <tissue evidence="2">Leaf</tissue>
    </source>
</reference>
<evidence type="ECO:0008006" key="4">
    <source>
        <dbReference type="Google" id="ProtNLM"/>
    </source>
</evidence>
<organism evidence="2 3">
    <name type="scientific">Brassica rapa subsp. trilocularis</name>
    <dbReference type="NCBI Taxonomy" id="1813537"/>
    <lineage>
        <taxon>Eukaryota</taxon>
        <taxon>Viridiplantae</taxon>
        <taxon>Streptophyta</taxon>
        <taxon>Embryophyta</taxon>
        <taxon>Tracheophyta</taxon>
        <taxon>Spermatophyta</taxon>
        <taxon>Magnoliopsida</taxon>
        <taxon>eudicotyledons</taxon>
        <taxon>Gunneridae</taxon>
        <taxon>Pentapetalae</taxon>
        <taxon>rosids</taxon>
        <taxon>malvids</taxon>
        <taxon>Brassicales</taxon>
        <taxon>Brassicaceae</taxon>
        <taxon>Brassiceae</taxon>
        <taxon>Brassica</taxon>
    </lineage>
</organism>
<name>A0ABQ7M9N4_BRACM</name>
<accession>A0ABQ7M9N4</accession>
<protein>
    <recommendedName>
        <fullName evidence="4">Neprosin activation peptide domain-containing protein</fullName>
    </recommendedName>
</protein>
<evidence type="ECO:0000256" key="1">
    <source>
        <dbReference type="SAM" id="MobiDB-lite"/>
    </source>
</evidence>
<gene>
    <name evidence="2" type="primary">A05g500110.1_BraROA</name>
    <name evidence="2" type="ORF">IGI04_017313</name>
</gene>
<feature type="region of interest" description="Disordered" evidence="1">
    <location>
        <begin position="33"/>
        <end position="67"/>
    </location>
</feature>
<evidence type="ECO:0000313" key="3">
    <source>
        <dbReference type="Proteomes" id="UP000823674"/>
    </source>
</evidence>
<dbReference type="Proteomes" id="UP000823674">
    <property type="component" value="Chromosome A05"/>
</dbReference>
<dbReference type="EMBL" id="JADBGQ010000005">
    <property type="protein sequence ID" value="KAG5395499.1"/>
    <property type="molecule type" value="Genomic_DNA"/>
</dbReference>
<sequence length="67" mass="7511">MSPYSDDLTSKSGNVLVKETLCLPPTLTLLQGRRVKQKTSTHKDPTPYDFYSPQQNAYESSSRDCEG</sequence>